<evidence type="ECO:0000313" key="2">
    <source>
        <dbReference type="Proteomes" id="UP000282433"/>
    </source>
</evidence>
<dbReference type="EMBL" id="LR134162">
    <property type="protein sequence ID" value="VEB02733.1"/>
    <property type="molecule type" value="Genomic_DNA"/>
</dbReference>
<proteinExistence type="predicted"/>
<dbReference type="Proteomes" id="UP000282433">
    <property type="component" value="Chromosome"/>
</dbReference>
<sequence>MSSWCPNALFDLGQYPFGQTIVAKHNYRLERMCQTFQVLFLFSTQIHRIFLLTLGLKTGHSTAISHISPNYRVDFYAVKYDEPERGMLNDR</sequence>
<dbReference type="AlphaFoldDB" id="A0A447RSG2"/>
<gene>
    <name evidence="1" type="ORF">NCTC13635_03088</name>
</gene>
<protein>
    <submittedName>
        <fullName evidence="1">Uncharacterized protein</fullName>
    </submittedName>
</protein>
<accession>A0A447RSG2</accession>
<reference evidence="1 2" key="1">
    <citation type="submission" date="2018-12" db="EMBL/GenBank/DDBJ databases">
        <authorList>
            <consortium name="Pathogen Informatics"/>
        </authorList>
    </citation>
    <scope>NUCLEOTIDE SEQUENCE [LARGE SCALE GENOMIC DNA]</scope>
    <source>
        <strain evidence="1 2">NCTC13635</strain>
    </source>
</reference>
<organism evidence="1 2">
    <name type="scientific">Klebsiella pneumoniae</name>
    <dbReference type="NCBI Taxonomy" id="573"/>
    <lineage>
        <taxon>Bacteria</taxon>
        <taxon>Pseudomonadati</taxon>
        <taxon>Pseudomonadota</taxon>
        <taxon>Gammaproteobacteria</taxon>
        <taxon>Enterobacterales</taxon>
        <taxon>Enterobacteriaceae</taxon>
        <taxon>Klebsiella/Raoultella group</taxon>
        <taxon>Klebsiella</taxon>
        <taxon>Klebsiella pneumoniae complex</taxon>
    </lineage>
</organism>
<name>A0A447RSG2_KLEPN</name>
<evidence type="ECO:0000313" key="1">
    <source>
        <dbReference type="EMBL" id="VEB02733.1"/>
    </source>
</evidence>